<name>A0A6M3LR48_9ZZZZ</name>
<evidence type="ECO:0000313" key="1">
    <source>
        <dbReference type="EMBL" id="QJA95055.1"/>
    </source>
</evidence>
<evidence type="ECO:0008006" key="2">
    <source>
        <dbReference type="Google" id="ProtNLM"/>
    </source>
</evidence>
<organism evidence="1">
    <name type="scientific">viral metagenome</name>
    <dbReference type="NCBI Taxonomy" id="1070528"/>
    <lineage>
        <taxon>unclassified sequences</taxon>
        <taxon>metagenomes</taxon>
        <taxon>organismal metagenomes</taxon>
    </lineage>
</organism>
<gene>
    <name evidence="1" type="ORF">MM415B03670_0003</name>
</gene>
<reference evidence="1" key="1">
    <citation type="submission" date="2020-03" db="EMBL/GenBank/DDBJ databases">
        <title>The deep terrestrial virosphere.</title>
        <authorList>
            <person name="Holmfeldt K."/>
            <person name="Nilsson E."/>
            <person name="Simone D."/>
            <person name="Lopez-Fernandez M."/>
            <person name="Wu X."/>
            <person name="de Brujin I."/>
            <person name="Lundin D."/>
            <person name="Andersson A."/>
            <person name="Bertilsson S."/>
            <person name="Dopson M."/>
        </authorList>
    </citation>
    <scope>NUCLEOTIDE SEQUENCE</scope>
    <source>
        <strain evidence="1">MM415B03670</strain>
    </source>
</reference>
<dbReference type="EMBL" id="MT143282">
    <property type="protein sequence ID" value="QJA95055.1"/>
    <property type="molecule type" value="Genomic_DNA"/>
</dbReference>
<proteinExistence type="predicted"/>
<protein>
    <recommendedName>
        <fullName evidence="2">Capsid protein</fullName>
    </recommendedName>
</protein>
<accession>A0A6M3LR48</accession>
<sequence>MLVDDYMAVKGLYINETAPKNAGNTKKYNEIDGETYASNKPEGADNSKARVIMGYNKTMTKVRRSKEIDITYEARNENRYPEVVGGLTDLSQFCPQRMALDLTHRLSFCTATSYTDMDGNTVTTTVGDGYALVYSAHTLSSGATTFSNVITGNPQFSPGAFQVARKLTTTEILSHFGERRVMKFDTVVTTDDPVTIDEVRKLQRSTSDPTQNNPGVINPQGNMFKHVVLPRLATTATGAHDSTKDKYWGYVATTGAPQNRWQAYFRIWEQPNMASPAPGNNGEDFHNQNWSFACYVGYGIETVSPRGIFFSTGVGA</sequence>
<dbReference type="AlphaFoldDB" id="A0A6M3LR48"/>